<dbReference type="CDD" id="cd00293">
    <property type="entry name" value="USP-like"/>
    <property type="match status" value="2"/>
</dbReference>
<dbReference type="InterPro" id="IPR006015">
    <property type="entry name" value="Universal_stress_UspA"/>
</dbReference>
<evidence type="ECO:0000259" key="2">
    <source>
        <dbReference type="Pfam" id="PF00582"/>
    </source>
</evidence>
<feature type="domain" description="UspA" evidence="2">
    <location>
        <begin position="21"/>
        <end position="157"/>
    </location>
</feature>
<evidence type="ECO:0000313" key="4">
    <source>
        <dbReference type="Proteomes" id="UP000243250"/>
    </source>
</evidence>
<accession>A0A1I6HYP4</accession>
<dbReference type="SUPFAM" id="SSF52402">
    <property type="entry name" value="Adenine nucleotide alpha hydrolases-like"/>
    <property type="match status" value="2"/>
</dbReference>
<dbReference type="STRING" id="555875.SAMN04488124_2609"/>
<dbReference type="RefSeq" id="WP_089881642.1">
    <property type="nucleotide sequence ID" value="NZ_FOYS01000004.1"/>
</dbReference>
<dbReference type="Pfam" id="PF00582">
    <property type="entry name" value="Usp"/>
    <property type="match status" value="2"/>
</dbReference>
<organism evidence="3 4">
    <name type="scientific">Halogeometricum limi</name>
    <dbReference type="NCBI Taxonomy" id="555875"/>
    <lineage>
        <taxon>Archaea</taxon>
        <taxon>Methanobacteriati</taxon>
        <taxon>Methanobacteriota</taxon>
        <taxon>Stenosarchaea group</taxon>
        <taxon>Halobacteria</taxon>
        <taxon>Halobacteriales</taxon>
        <taxon>Haloferacaceae</taxon>
        <taxon>Halogeometricum</taxon>
    </lineage>
</organism>
<name>A0A1I6HYP4_9EURY</name>
<sequence length="312" mass="31363">MTATRDTDAASASLSFAPTSLLVATDGSPSAEAAATHAIELTARTDATLHVLAVVDDDRVASFTTEQMRRRARTTAAVDAETAVTSVGRRATAAGVHVRTAVEEGEPAAVVADYATDVGVDVVVVGTRGETDARRFSLGGVTETLLDRVDSAVLVVPNERAGRTAAYRRVLLGVDGDRSRARATSAALSLAAAYGADVRALSVVDDRLAGTAAARASLDAAAQTTAQAVALDGVKAGVSVAPSVETGVPAARIIDAASAGADLVVVGARSGSADAPAPLGNVARRVVRGSSVPVLVVRDGETTPGGSTATRR</sequence>
<feature type="domain" description="UspA" evidence="2">
    <location>
        <begin position="167"/>
        <end position="298"/>
    </location>
</feature>
<keyword evidence="4" id="KW-1185">Reference proteome</keyword>
<evidence type="ECO:0000313" key="3">
    <source>
        <dbReference type="EMBL" id="SFR59524.1"/>
    </source>
</evidence>
<comment type="similarity">
    <text evidence="1">Belongs to the universal stress protein A family.</text>
</comment>
<gene>
    <name evidence="3" type="ORF">SAMN04488124_2609</name>
</gene>
<dbReference type="EMBL" id="FOYS01000004">
    <property type="protein sequence ID" value="SFR59524.1"/>
    <property type="molecule type" value="Genomic_DNA"/>
</dbReference>
<protein>
    <submittedName>
        <fullName evidence="3">Nucleotide-binding universal stress protein, UspA family</fullName>
    </submittedName>
</protein>
<dbReference type="Gene3D" id="3.40.50.620">
    <property type="entry name" value="HUPs"/>
    <property type="match status" value="2"/>
</dbReference>
<dbReference type="PANTHER" id="PTHR46268">
    <property type="entry name" value="STRESS RESPONSE PROTEIN NHAX"/>
    <property type="match status" value="1"/>
</dbReference>
<dbReference type="InterPro" id="IPR014729">
    <property type="entry name" value="Rossmann-like_a/b/a_fold"/>
</dbReference>
<dbReference type="PANTHER" id="PTHR46268:SF6">
    <property type="entry name" value="UNIVERSAL STRESS PROTEIN UP12"/>
    <property type="match status" value="1"/>
</dbReference>
<dbReference type="AlphaFoldDB" id="A0A1I6HYP4"/>
<dbReference type="InterPro" id="IPR006016">
    <property type="entry name" value="UspA"/>
</dbReference>
<dbReference type="PRINTS" id="PR01438">
    <property type="entry name" value="UNVRSLSTRESS"/>
</dbReference>
<reference evidence="4" key="1">
    <citation type="submission" date="2016-10" db="EMBL/GenBank/DDBJ databases">
        <authorList>
            <person name="Varghese N."/>
            <person name="Submissions S."/>
        </authorList>
    </citation>
    <scope>NUCLEOTIDE SEQUENCE [LARGE SCALE GENOMIC DNA]</scope>
    <source>
        <strain evidence="4">CGMCC 1.8711</strain>
    </source>
</reference>
<proteinExistence type="inferred from homology"/>
<dbReference type="Proteomes" id="UP000243250">
    <property type="component" value="Unassembled WGS sequence"/>
</dbReference>
<evidence type="ECO:0000256" key="1">
    <source>
        <dbReference type="ARBA" id="ARBA00008791"/>
    </source>
</evidence>